<evidence type="ECO:0000313" key="2">
    <source>
        <dbReference type="Proteomes" id="UP000601099"/>
    </source>
</evidence>
<sequence>MAQGLPGYVVTLAGDTLRGTVAEKRAEQLEFYADAAGPAQVFQASQLRGYGLQGQPLIASRLVKHADHSTTVHFVLPSSIGPASLYTLVEKAQLLLQPTASADTLYELTATNWHLLFNRHLTQCPAVSQSSQRVLDMPFSDTNVKQLIYQYNLCVQPAWKPTSTAKPANWQRGYTLKLAGFYVYEKGLGPYGEKFRGASGTLAMEWTAVRASGFLVGFQVEYGLVQVRSTPYKLAPSSEIEFREQEQTNMLSGTLALGHRFGRSDKAGFYLMGGLGPTALLHDRTETQERVTGAKDFQTSYSNSSNAFTWHFEARAGAYIPLPNGKQLQLGLVGRRFNGGDIRFIGIQTGYCWNRK</sequence>
<keyword evidence="2" id="KW-1185">Reference proteome</keyword>
<reference evidence="1 2" key="1">
    <citation type="submission" date="2020-11" db="EMBL/GenBank/DDBJ databases">
        <title>Hymenobacter sp.</title>
        <authorList>
            <person name="Kim M.K."/>
        </authorList>
    </citation>
    <scope>NUCLEOTIDE SEQUENCE [LARGE SCALE GENOMIC DNA]</scope>
    <source>
        <strain evidence="1 2">BT594</strain>
    </source>
</reference>
<organism evidence="1 2">
    <name type="scientific">Hymenobacter guriensis</name>
    <dbReference type="NCBI Taxonomy" id="2793065"/>
    <lineage>
        <taxon>Bacteria</taxon>
        <taxon>Pseudomonadati</taxon>
        <taxon>Bacteroidota</taxon>
        <taxon>Cytophagia</taxon>
        <taxon>Cytophagales</taxon>
        <taxon>Hymenobacteraceae</taxon>
        <taxon>Hymenobacter</taxon>
    </lineage>
</organism>
<accession>A0ABS0KVX1</accession>
<protein>
    <submittedName>
        <fullName evidence="1">Uncharacterized protein</fullName>
    </submittedName>
</protein>
<comment type="caution">
    <text evidence="1">The sequence shown here is derived from an EMBL/GenBank/DDBJ whole genome shotgun (WGS) entry which is preliminary data.</text>
</comment>
<dbReference type="RefSeq" id="WP_196953033.1">
    <property type="nucleotide sequence ID" value="NZ_JADWYK010000001.1"/>
</dbReference>
<evidence type="ECO:0000313" key="1">
    <source>
        <dbReference type="EMBL" id="MBG8551973.1"/>
    </source>
</evidence>
<dbReference type="Proteomes" id="UP000601099">
    <property type="component" value="Unassembled WGS sequence"/>
</dbReference>
<dbReference type="EMBL" id="JADWYK010000001">
    <property type="protein sequence ID" value="MBG8551973.1"/>
    <property type="molecule type" value="Genomic_DNA"/>
</dbReference>
<gene>
    <name evidence="1" type="ORF">I5L79_00350</name>
</gene>
<proteinExistence type="predicted"/>
<name>A0ABS0KVX1_9BACT</name>